<dbReference type="PANTHER" id="PTHR30353">
    <property type="entry name" value="INNER MEMBRANE PROTEIN DEDA-RELATED"/>
    <property type="match status" value="1"/>
</dbReference>
<dbReference type="Proteomes" id="UP000219994">
    <property type="component" value="Unassembled WGS sequence"/>
</dbReference>
<evidence type="ECO:0000313" key="10">
    <source>
        <dbReference type="Proteomes" id="UP000219994"/>
    </source>
</evidence>
<dbReference type="EMBL" id="NAEP01000041">
    <property type="protein sequence ID" value="PDQ35071.1"/>
    <property type="molecule type" value="Genomic_DNA"/>
</dbReference>
<evidence type="ECO:0000256" key="1">
    <source>
        <dbReference type="ARBA" id="ARBA00004651"/>
    </source>
</evidence>
<evidence type="ECO:0000259" key="8">
    <source>
        <dbReference type="Pfam" id="PF09335"/>
    </source>
</evidence>
<comment type="subcellular location">
    <subcellularLocation>
        <location evidence="1 7">Cell membrane</location>
        <topology evidence="1 7">Multi-pass membrane protein</topology>
    </subcellularLocation>
</comment>
<feature type="transmembrane region" description="Helical" evidence="7">
    <location>
        <begin position="192"/>
        <end position="213"/>
    </location>
</feature>
<comment type="caution">
    <text evidence="9">The sequence shown here is derived from an EMBL/GenBank/DDBJ whole genome shotgun (WGS) entry which is preliminary data.</text>
</comment>
<feature type="transmembrane region" description="Helical" evidence="7">
    <location>
        <begin position="20"/>
        <end position="44"/>
    </location>
</feature>
<feature type="transmembrane region" description="Helical" evidence="7">
    <location>
        <begin position="65"/>
        <end position="85"/>
    </location>
</feature>
<evidence type="ECO:0000313" key="9">
    <source>
        <dbReference type="EMBL" id="PDQ35071.1"/>
    </source>
</evidence>
<dbReference type="AlphaFoldDB" id="A0A2A6FR40"/>
<keyword evidence="6 7" id="KW-0472">Membrane</keyword>
<keyword evidence="4 7" id="KW-0812">Transmembrane</keyword>
<gene>
    <name evidence="9" type="ORF">B5766_08080</name>
</gene>
<keyword evidence="3 7" id="KW-1003">Cell membrane</keyword>
<keyword evidence="5 7" id="KW-1133">Transmembrane helix</keyword>
<proteinExistence type="inferred from homology"/>
<name>A0A2A6FR40_9MICO</name>
<dbReference type="PANTHER" id="PTHR30353:SF0">
    <property type="entry name" value="TRANSMEMBRANE PROTEIN"/>
    <property type="match status" value="1"/>
</dbReference>
<evidence type="ECO:0000256" key="3">
    <source>
        <dbReference type="ARBA" id="ARBA00022475"/>
    </source>
</evidence>
<evidence type="ECO:0000256" key="2">
    <source>
        <dbReference type="ARBA" id="ARBA00010792"/>
    </source>
</evidence>
<protein>
    <recommendedName>
        <fullName evidence="8">VTT domain-containing protein</fullName>
    </recommendedName>
</protein>
<dbReference type="InterPro" id="IPR032818">
    <property type="entry name" value="DedA-like"/>
</dbReference>
<evidence type="ECO:0000256" key="6">
    <source>
        <dbReference type="ARBA" id="ARBA00023136"/>
    </source>
</evidence>
<evidence type="ECO:0000256" key="7">
    <source>
        <dbReference type="RuleBase" id="RU367016"/>
    </source>
</evidence>
<sequence length="255" mass="27438">MLHTVLIPWLDPTSIIAATGPWALAVVALIVFAETGLLIGFLFPGDTLLLISGLLSNPQVTPGHVSAFGLDVWWVCLVIAGSAIVGGEVGYQIGHRLGPTVFERKESGIFSVKNVERTNLFFERFGALAVILARFVPIVRTFVPIAAGVGHMNRRKYSLYNLVGAIIWGVGVTLFGYFIGFIEPIATFVQKYIDVILLGAVAVAIIPTVLHYVQASRSAKRALASGAAAATDREHAEKLALDPDVFGRVDSDRQN</sequence>
<comment type="similarity">
    <text evidence="2 7">Belongs to the DedA family.</text>
</comment>
<reference evidence="10" key="1">
    <citation type="submission" date="2017-03" db="EMBL/GenBank/DDBJ databases">
        <authorList>
            <person name="Lund M.B."/>
        </authorList>
    </citation>
    <scope>NUCLEOTIDE SEQUENCE [LARGE SCALE GENOMIC DNA]</scope>
</reference>
<dbReference type="Pfam" id="PF09335">
    <property type="entry name" value="VTT_dom"/>
    <property type="match status" value="1"/>
</dbReference>
<feature type="transmembrane region" description="Helical" evidence="7">
    <location>
        <begin position="159"/>
        <end position="180"/>
    </location>
</feature>
<dbReference type="GO" id="GO:0005886">
    <property type="term" value="C:plasma membrane"/>
    <property type="evidence" value="ECO:0007669"/>
    <property type="project" value="UniProtKB-SubCell"/>
</dbReference>
<organism evidence="9 10">
    <name type="scientific">Candidatus Lumbricidiphila eiseniae</name>
    <dbReference type="NCBI Taxonomy" id="1969409"/>
    <lineage>
        <taxon>Bacteria</taxon>
        <taxon>Bacillati</taxon>
        <taxon>Actinomycetota</taxon>
        <taxon>Actinomycetes</taxon>
        <taxon>Micrococcales</taxon>
        <taxon>Microbacteriaceae</taxon>
        <taxon>Candidatus Lumbricidiphila</taxon>
    </lineage>
</organism>
<feature type="domain" description="VTT" evidence="8">
    <location>
        <begin position="44"/>
        <end position="177"/>
    </location>
</feature>
<evidence type="ECO:0000256" key="4">
    <source>
        <dbReference type="ARBA" id="ARBA00022692"/>
    </source>
</evidence>
<evidence type="ECO:0000256" key="5">
    <source>
        <dbReference type="ARBA" id="ARBA00022989"/>
    </source>
</evidence>
<accession>A0A2A6FR40</accession>
<dbReference type="InterPro" id="IPR032816">
    <property type="entry name" value="VTT_dom"/>
</dbReference>